<evidence type="ECO:0000259" key="5">
    <source>
        <dbReference type="Pfam" id="PF25954"/>
    </source>
</evidence>
<keyword evidence="2" id="KW-0175">Coiled coil</keyword>
<evidence type="ECO:0000313" key="7">
    <source>
        <dbReference type="EMBL" id="GAA4028605.1"/>
    </source>
</evidence>
<keyword evidence="8" id="KW-1185">Reference proteome</keyword>
<dbReference type="Gene3D" id="1.10.287.470">
    <property type="entry name" value="Helix hairpin bin"/>
    <property type="match status" value="1"/>
</dbReference>
<reference evidence="8" key="1">
    <citation type="journal article" date="2019" name="Int. J. Syst. Evol. Microbiol.">
        <title>The Global Catalogue of Microorganisms (GCM) 10K type strain sequencing project: providing services to taxonomists for standard genome sequencing and annotation.</title>
        <authorList>
            <consortium name="The Broad Institute Genomics Platform"/>
            <consortium name="The Broad Institute Genome Sequencing Center for Infectious Disease"/>
            <person name="Wu L."/>
            <person name="Ma J."/>
        </authorList>
    </citation>
    <scope>NUCLEOTIDE SEQUENCE [LARGE SCALE GENOMIC DNA]</scope>
    <source>
        <strain evidence="8">JCM 17564</strain>
    </source>
</reference>
<dbReference type="RefSeq" id="WP_344695362.1">
    <property type="nucleotide sequence ID" value="NZ_BAABBR010000001.1"/>
</dbReference>
<dbReference type="NCBIfam" id="TIGR01730">
    <property type="entry name" value="RND_mfp"/>
    <property type="match status" value="1"/>
</dbReference>
<dbReference type="EMBL" id="BAABBR010000001">
    <property type="protein sequence ID" value="GAA4028605.1"/>
    <property type="molecule type" value="Genomic_DNA"/>
</dbReference>
<dbReference type="Pfam" id="PF25881">
    <property type="entry name" value="HH_YBHG"/>
    <property type="match status" value="1"/>
</dbReference>
<dbReference type="SUPFAM" id="SSF111369">
    <property type="entry name" value="HlyD-like secretion proteins"/>
    <property type="match status" value="1"/>
</dbReference>
<keyword evidence="3" id="KW-0472">Membrane</keyword>
<evidence type="ECO:0000259" key="4">
    <source>
        <dbReference type="Pfam" id="PF25881"/>
    </source>
</evidence>
<proteinExistence type="inferred from homology"/>
<feature type="domain" description="CusB-like beta-barrel" evidence="5">
    <location>
        <begin position="247"/>
        <end position="316"/>
    </location>
</feature>
<dbReference type="Pfam" id="PF25954">
    <property type="entry name" value="Beta-barrel_RND_2"/>
    <property type="match status" value="1"/>
</dbReference>
<accession>A0ABP7TPK2</accession>
<dbReference type="InterPro" id="IPR006143">
    <property type="entry name" value="RND_pump_MFP"/>
</dbReference>
<feature type="coiled-coil region" evidence="2">
    <location>
        <begin position="137"/>
        <end position="195"/>
    </location>
</feature>
<comment type="similarity">
    <text evidence="1">Belongs to the membrane fusion protein (MFP) (TC 8.A.1) family.</text>
</comment>
<dbReference type="InterPro" id="IPR058627">
    <property type="entry name" value="MdtA-like_C"/>
</dbReference>
<keyword evidence="3" id="KW-0812">Transmembrane</keyword>
<comment type="caution">
    <text evidence="7">The sequence shown here is derived from an EMBL/GenBank/DDBJ whole genome shotgun (WGS) entry which is preliminary data.</text>
</comment>
<dbReference type="InterPro" id="IPR059052">
    <property type="entry name" value="HH_YbhG-like"/>
</dbReference>
<protein>
    <submittedName>
        <fullName evidence="7">Efflux RND transporter periplasmic adaptor subunit</fullName>
    </submittedName>
</protein>
<dbReference type="Pfam" id="PF25967">
    <property type="entry name" value="RND-MFP_C"/>
    <property type="match status" value="1"/>
</dbReference>
<organism evidence="7 8">
    <name type="scientific">Sphingomonas rosea</name>
    <dbReference type="NCBI Taxonomy" id="335605"/>
    <lineage>
        <taxon>Bacteria</taxon>
        <taxon>Pseudomonadati</taxon>
        <taxon>Pseudomonadota</taxon>
        <taxon>Alphaproteobacteria</taxon>
        <taxon>Sphingomonadales</taxon>
        <taxon>Sphingomonadaceae</taxon>
        <taxon>Sphingomonas</taxon>
    </lineage>
</organism>
<dbReference type="InterPro" id="IPR058792">
    <property type="entry name" value="Beta-barrel_RND_2"/>
</dbReference>
<sequence>MNRETRLERDDTIVVVDGARRRRNMILAIVGIVLVLALAWFLFNRANNEATPAADTAAAAGKGGAGNVPTVTVIVPGQSQVAKIITATGALAARRDQPVGAAGQGGRVTAVLVDAGTWVRQGQTLATVDRSVQVQTSAQLAAAVESARANAALAQNEYDRSAALVGRGFVSKADLDRKKAARDQAQAQVRVAQAQLGATRAGIGLLDIRAPSAGLILQRNLEVGQVIGAGSQGLFRLAAGGEMEMRAGLSQQDLAAIRVGMPVSVTPIGMTSSITGRVWQVAPTIDPQSRQGEVRIAIPYSQGIRPGGFAEARISAGATTAPLLPQSAVQSDGDGNYVYVVNAKNEVERRGVKIGVVDENGASIVAGLSGQEMVVLSAGPFLNPGQKINPKRQAAAN</sequence>
<dbReference type="PANTHER" id="PTHR30469:SF38">
    <property type="entry name" value="HLYD FAMILY SECRETION PROTEIN"/>
    <property type="match status" value="1"/>
</dbReference>
<dbReference type="Gene3D" id="2.40.420.20">
    <property type="match status" value="1"/>
</dbReference>
<evidence type="ECO:0000256" key="2">
    <source>
        <dbReference type="SAM" id="Coils"/>
    </source>
</evidence>
<dbReference type="Gene3D" id="2.40.30.170">
    <property type="match status" value="1"/>
</dbReference>
<feature type="domain" description="YbhG-like alpha-helical hairpin" evidence="4">
    <location>
        <begin position="135"/>
        <end position="208"/>
    </location>
</feature>
<dbReference type="Proteomes" id="UP001424459">
    <property type="component" value="Unassembled WGS sequence"/>
</dbReference>
<feature type="domain" description="Multidrug resistance protein MdtA-like C-terminal permuted SH3" evidence="6">
    <location>
        <begin position="323"/>
        <end position="377"/>
    </location>
</feature>
<gene>
    <name evidence="7" type="ORF">GCM10022281_04550</name>
</gene>
<feature type="transmembrane region" description="Helical" evidence="3">
    <location>
        <begin position="25"/>
        <end position="43"/>
    </location>
</feature>
<name>A0ABP7TPK2_9SPHN</name>
<dbReference type="Gene3D" id="2.40.50.100">
    <property type="match status" value="1"/>
</dbReference>
<keyword evidence="3" id="KW-1133">Transmembrane helix</keyword>
<evidence type="ECO:0000313" key="8">
    <source>
        <dbReference type="Proteomes" id="UP001424459"/>
    </source>
</evidence>
<evidence type="ECO:0000259" key="6">
    <source>
        <dbReference type="Pfam" id="PF25967"/>
    </source>
</evidence>
<dbReference type="PANTHER" id="PTHR30469">
    <property type="entry name" value="MULTIDRUG RESISTANCE PROTEIN MDTA"/>
    <property type="match status" value="1"/>
</dbReference>
<evidence type="ECO:0000256" key="3">
    <source>
        <dbReference type="SAM" id="Phobius"/>
    </source>
</evidence>
<evidence type="ECO:0000256" key="1">
    <source>
        <dbReference type="ARBA" id="ARBA00009477"/>
    </source>
</evidence>